<dbReference type="eggNOG" id="KOG0211">
    <property type="taxonomic scope" value="Eukaryota"/>
</dbReference>
<dbReference type="STRING" id="81985.R0GLK0"/>
<evidence type="ECO:0000313" key="2">
    <source>
        <dbReference type="Proteomes" id="UP000029121"/>
    </source>
</evidence>
<feature type="non-terminal residue" evidence="1">
    <location>
        <position position="32"/>
    </location>
</feature>
<accession>R0GLK0</accession>
<feature type="non-terminal residue" evidence="1">
    <location>
        <position position="1"/>
    </location>
</feature>
<gene>
    <name evidence="1" type="ORF">CARUB_v100079672mg</name>
</gene>
<protein>
    <submittedName>
        <fullName evidence="1">Uncharacterized protein</fullName>
    </submittedName>
</protein>
<name>R0GLK0_9BRAS</name>
<proteinExistence type="predicted"/>
<keyword evidence="2" id="KW-1185">Reference proteome</keyword>
<dbReference type="Proteomes" id="UP000029121">
    <property type="component" value="Unassembled WGS sequence"/>
</dbReference>
<dbReference type="AlphaFoldDB" id="R0GLK0"/>
<sequence length="32" mass="3670">KLDQVNQVIGIDLLSQSLLPAIVELAEDRHWR</sequence>
<reference evidence="2" key="1">
    <citation type="journal article" date="2013" name="Nat. Genet.">
        <title>The Capsella rubella genome and the genomic consequences of rapid mating system evolution.</title>
        <authorList>
            <person name="Slotte T."/>
            <person name="Hazzouri K.M."/>
            <person name="Agren J.A."/>
            <person name="Koenig D."/>
            <person name="Maumus F."/>
            <person name="Guo Y.L."/>
            <person name="Steige K."/>
            <person name="Platts A.E."/>
            <person name="Escobar J.S."/>
            <person name="Newman L.K."/>
            <person name="Wang W."/>
            <person name="Mandakova T."/>
            <person name="Vello E."/>
            <person name="Smith L.M."/>
            <person name="Henz S.R."/>
            <person name="Steffen J."/>
            <person name="Takuno S."/>
            <person name="Brandvain Y."/>
            <person name="Coop G."/>
            <person name="Andolfatto P."/>
            <person name="Hu T.T."/>
            <person name="Blanchette M."/>
            <person name="Clark R.M."/>
            <person name="Quesneville H."/>
            <person name="Nordborg M."/>
            <person name="Gaut B.S."/>
            <person name="Lysak M.A."/>
            <person name="Jenkins J."/>
            <person name="Grimwood J."/>
            <person name="Chapman J."/>
            <person name="Prochnik S."/>
            <person name="Shu S."/>
            <person name="Rokhsar D."/>
            <person name="Schmutz J."/>
            <person name="Weigel D."/>
            <person name="Wright S.I."/>
        </authorList>
    </citation>
    <scope>NUCLEOTIDE SEQUENCE [LARGE SCALE GENOMIC DNA]</scope>
    <source>
        <strain evidence="2">cv. Monte Gargano</strain>
    </source>
</reference>
<organism evidence="1 2">
    <name type="scientific">Capsella rubella</name>
    <dbReference type="NCBI Taxonomy" id="81985"/>
    <lineage>
        <taxon>Eukaryota</taxon>
        <taxon>Viridiplantae</taxon>
        <taxon>Streptophyta</taxon>
        <taxon>Embryophyta</taxon>
        <taxon>Tracheophyta</taxon>
        <taxon>Spermatophyta</taxon>
        <taxon>Magnoliopsida</taxon>
        <taxon>eudicotyledons</taxon>
        <taxon>Gunneridae</taxon>
        <taxon>Pentapetalae</taxon>
        <taxon>rosids</taxon>
        <taxon>malvids</taxon>
        <taxon>Brassicales</taxon>
        <taxon>Brassicaceae</taxon>
        <taxon>Camelineae</taxon>
        <taxon>Capsella</taxon>
    </lineage>
</organism>
<dbReference type="EMBL" id="KB870935">
    <property type="protein sequence ID" value="EOA12058.1"/>
    <property type="molecule type" value="Genomic_DNA"/>
</dbReference>
<evidence type="ECO:0000313" key="1">
    <source>
        <dbReference type="EMBL" id="EOA12058.1"/>
    </source>
</evidence>